<dbReference type="RefSeq" id="WP_203572086.1">
    <property type="nucleotide sequence ID" value="NZ_WOFE01000010.1"/>
</dbReference>
<keyword evidence="1" id="KW-0732">Signal</keyword>
<protein>
    <submittedName>
        <fullName evidence="2">Uncharacterized protein</fullName>
    </submittedName>
</protein>
<keyword evidence="3" id="KW-1185">Reference proteome</keyword>
<evidence type="ECO:0000313" key="3">
    <source>
        <dbReference type="Proteomes" id="UP001195660"/>
    </source>
</evidence>
<dbReference type="Proteomes" id="UP001195660">
    <property type="component" value="Unassembled WGS sequence"/>
</dbReference>
<organism evidence="2 3">
    <name type="scientific">Deefgea chitinilytica</name>
    <dbReference type="NCBI Taxonomy" id="570276"/>
    <lineage>
        <taxon>Bacteria</taxon>
        <taxon>Pseudomonadati</taxon>
        <taxon>Pseudomonadota</taxon>
        <taxon>Betaproteobacteria</taxon>
        <taxon>Neisseriales</taxon>
        <taxon>Chitinibacteraceae</taxon>
        <taxon>Deefgea</taxon>
    </lineage>
</organism>
<sequence>MKIKILCAIALLSTSVFANDPAVPEQMMRGRSSQYQDGFRDGFREAVRMMNSSNNNWNNGGGDYGGNTIRILTAMYGSHAGTCDFTERLARSVEGKSSYFFKPSNSWCGDPSNHVAKEARIEYRCSQYGRTKRVVVPEGRGEYLRCN</sequence>
<name>A0ABS2CF36_9NEIS</name>
<feature type="signal peptide" evidence="1">
    <location>
        <begin position="1"/>
        <end position="18"/>
    </location>
</feature>
<evidence type="ECO:0000256" key="1">
    <source>
        <dbReference type="SAM" id="SignalP"/>
    </source>
</evidence>
<accession>A0ABS2CF36</accession>
<evidence type="ECO:0000313" key="2">
    <source>
        <dbReference type="EMBL" id="MBM5572756.1"/>
    </source>
</evidence>
<dbReference type="EMBL" id="WOFE01000010">
    <property type="protein sequence ID" value="MBM5572756.1"/>
    <property type="molecule type" value="Genomic_DNA"/>
</dbReference>
<comment type="caution">
    <text evidence="2">The sequence shown here is derived from an EMBL/GenBank/DDBJ whole genome shotgun (WGS) entry which is preliminary data.</text>
</comment>
<reference evidence="2 3" key="1">
    <citation type="submission" date="2019-11" db="EMBL/GenBank/DDBJ databases">
        <title>Novel Deefgea species.</title>
        <authorList>
            <person name="Han J.-H."/>
        </authorList>
    </citation>
    <scope>NUCLEOTIDE SEQUENCE [LARGE SCALE GENOMIC DNA]</scope>
    <source>
        <strain evidence="2 3">LMG 24817</strain>
    </source>
</reference>
<proteinExistence type="predicted"/>
<feature type="chain" id="PRO_5047052706" evidence="1">
    <location>
        <begin position="19"/>
        <end position="147"/>
    </location>
</feature>
<gene>
    <name evidence="2" type="ORF">GM173_14370</name>
</gene>